<evidence type="ECO:0000256" key="4">
    <source>
        <dbReference type="SAM" id="Coils"/>
    </source>
</evidence>
<dbReference type="AlphaFoldDB" id="A0A7R6PPL6"/>
<feature type="domain" description="Response regulatory" evidence="5">
    <location>
        <begin position="3"/>
        <end position="121"/>
    </location>
</feature>
<accession>A0A7R6PPL6</accession>
<dbReference type="SUPFAM" id="SSF52172">
    <property type="entry name" value="CheY-like"/>
    <property type="match status" value="1"/>
</dbReference>
<dbReference type="InterPro" id="IPR011006">
    <property type="entry name" value="CheY-like_superfamily"/>
</dbReference>
<comment type="caution">
    <text evidence="3">Lacks conserved residue(s) required for the propagation of feature annotation.</text>
</comment>
<dbReference type="Pfam" id="PF00072">
    <property type="entry name" value="Response_reg"/>
    <property type="match status" value="1"/>
</dbReference>
<keyword evidence="1" id="KW-0597">Phosphoprotein</keyword>
<keyword evidence="2" id="KW-0902">Two-component regulatory system</keyword>
<dbReference type="KEGG" id="thyd:TTHT_1451"/>
<protein>
    <recommendedName>
        <fullName evidence="5">Response regulatory domain-containing protein</fullName>
    </recommendedName>
</protein>
<dbReference type="PROSITE" id="PS50110">
    <property type="entry name" value="RESPONSE_REGULATORY"/>
    <property type="match status" value="1"/>
</dbReference>
<dbReference type="PANTHER" id="PTHR44591">
    <property type="entry name" value="STRESS RESPONSE REGULATOR PROTEIN 1"/>
    <property type="match status" value="1"/>
</dbReference>
<dbReference type="EMBL" id="AP017470">
    <property type="protein sequence ID" value="BBB32961.1"/>
    <property type="molecule type" value="Genomic_DNA"/>
</dbReference>
<dbReference type="SMART" id="SM00448">
    <property type="entry name" value="REC"/>
    <property type="match status" value="1"/>
</dbReference>
<dbReference type="Gene3D" id="3.40.50.2300">
    <property type="match status" value="1"/>
</dbReference>
<organism evidence="6 7">
    <name type="scientific">Thermotomaculum hydrothermale</name>
    <dbReference type="NCBI Taxonomy" id="981385"/>
    <lineage>
        <taxon>Bacteria</taxon>
        <taxon>Pseudomonadati</taxon>
        <taxon>Acidobacteriota</taxon>
        <taxon>Holophagae</taxon>
        <taxon>Thermotomaculales</taxon>
        <taxon>Thermotomaculaceae</taxon>
        <taxon>Thermotomaculum</taxon>
    </lineage>
</organism>
<name>A0A7R6PPL6_9BACT</name>
<evidence type="ECO:0000256" key="2">
    <source>
        <dbReference type="ARBA" id="ARBA00023012"/>
    </source>
</evidence>
<dbReference type="PANTHER" id="PTHR44591:SF14">
    <property type="entry name" value="PROTEIN PILG"/>
    <property type="match status" value="1"/>
</dbReference>
<feature type="coiled-coil region" evidence="4">
    <location>
        <begin position="182"/>
        <end position="469"/>
    </location>
</feature>
<keyword evidence="4" id="KW-0175">Coiled coil</keyword>
<dbReference type="InterPro" id="IPR001789">
    <property type="entry name" value="Sig_transdc_resp-reg_receiver"/>
</dbReference>
<proteinExistence type="predicted"/>
<evidence type="ECO:0000313" key="6">
    <source>
        <dbReference type="EMBL" id="BBB32961.1"/>
    </source>
</evidence>
<evidence type="ECO:0000313" key="7">
    <source>
        <dbReference type="Proteomes" id="UP000595564"/>
    </source>
</evidence>
<keyword evidence="7" id="KW-1185">Reference proteome</keyword>
<evidence type="ECO:0000259" key="5">
    <source>
        <dbReference type="PROSITE" id="PS50110"/>
    </source>
</evidence>
<dbReference type="CDD" id="cd00156">
    <property type="entry name" value="REC"/>
    <property type="match status" value="1"/>
</dbReference>
<gene>
    <name evidence="6" type="ORF">TTHT_1451</name>
</gene>
<dbReference type="GO" id="GO:0000160">
    <property type="term" value="P:phosphorelay signal transduction system"/>
    <property type="evidence" value="ECO:0007669"/>
    <property type="project" value="UniProtKB-KW"/>
</dbReference>
<dbReference type="Proteomes" id="UP000595564">
    <property type="component" value="Chromosome"/>
</dbReference>
<dbReference type="InterPro" id="IPR050595">
    <property type="entry name" value="Bact_response_regulator"/>
</dbReference>
<dbReference type="RefSeq" id="WP_201327261.1">
    <property type="nucleotide sequence ID" value="NZ_AP017470.1"/>
</dbReference>
<sequence>MKKVIVVDPDKKFWKDVEKVINTDICEVIFLENGQSLMGKLKEEDFDLIILNLELPDKNGFIYCNQIKKDSKLKNIPIIITSSEKTQQDFEQHKKLKVRADEYLQKPISIATLKNTIKNFHPDIILEPKLNKQNNQKEETHIKVDDFDEENIDKLLDETFVGLIEEEPKPTPPKESVDNSDTSVLQKQIEELVEENMTLKQQIEELQGGTEGEKILKEENEKLKEEITQLKEKMRNLEKESESELEKENQKLKGEVDELKKQIDKMEAELNQKKEELKELNVQLIATQKEKGFLEKENREHLMSITSLKADFEEKLHEQENLISALQTEKESLFNQLNEATNELEEKNKFILTLQEESAKLKEDTKTLNQKLNSMEQELNELREFKTNTENQIVEQNTLISNLQRDLNIAREAKSALEETVFDLKEETKTIQMEVENKAKENELLKQKLSESEERIRKLEEKIEKIRQITSE</sequence>
<evidence type="ECO:0000256" key="3">
    <source>
        <dbReference type="PROSITE-ProRule" id="PRU00169"/>
    </source>
</evidence>
<evidence type="ECO:0000256" key="1">
    <source>
        <dbReference type="ARBA" id="ARBA00022553"/>
    </source>
</evidence>
<reference evidence="6 7" key="1">
    <citation type="journal article" date="2012" name="Extremophiles">
        <title>Thermotomaculum hydrothermale gen. nov., sp. nov., a novel heterotrophic thermophile within the phylum Acidobacteria from a deep-sea hydrothermal vent chimney in the Southern Okinawa Trough.</title>
        <authorList>
            <person name="Izumi H."/>
            <person name="Nunoura T."/>
            <person name="Miyazaki M."/>
            <person name="Mino S."/>
            <person name="Toki T."/>
            <person name="Takai K."/>
            <person name="Sako Y."/>
            <person name="Sawabe T."/>
            <person name="Nakagawa S."/>
        </authorList>
    </citation>
    <scope>NUCLEOTIDE SEQUENCE [LARGE SCALE GENOMIC DNA]</scope>
    <source>
        <strain evidence="6 7">AC55</strain>
    </source>
</reference>